<gene>
    <name evidence="2" type="ORF">C479_14218</name>
</gene>
<organism evidence="2 3">
    <name type="scientific">Halovivax asiaticus JCM 14624</name>
    <dbReference type="NCBI Taxonomy" id="1227490"/>
    <lineage>
        <taxon>Archaea</taxon>
        <taxon>Methanobacteriati</taxon>
        <taxon>Methanobacteriota</taxon>
        <taxon>Stenosarchaea group</taxon>
        <taxon>Halobacteria</taxon>
        <taxon>Halobacteriales</taxon>
        <taxon>Natrialbaceae</taxon>
        <taxon>Halovivax</taxon>
    </lineage>
</organism>
<proteinExistence type="predicted"/>
<dbReference type="STRING" id="1227490.C479_14218"/>
<protein>
    <submittedName>
        <fullName evidence="2">Uncharacterized protein</fullName>
    </submittedName>
</protein>
<keyword evidence="3" id="KW-1185">Reference proteome</keyword>
<dbReference type="EMBL" id="AOIQ01000021">
    <property type="protein sequence ID" value="ELZ08501.1"/>
    <property type="molecule type" value="Genomic_DNA"/>
</dbReference>
<feature type="compositionally biased region" description="Acidic residues" evidence="1">
    <location>
        <begin position="264"/>
        <end position="274"/>
    </location>
</feature>
<evidence type="ECO:0000256" key="1">
    <source>
        <dbReference type="SAM" id="MobiDB-lite"/>
    </source>
</evidence>
<reference evidence="2 3" key="1">
    <citation type="journal article" date="2014" name="PLoS Genet.">
        <title>Phylogenetically driven sequencing of extremely halophilic archaea reveals strategies for static and dynamic osmo-response.</title>
        <authorList>
            <person name="Becker E.A."/>
            <person name="Seitzer P.M."/>
            <person name="Tritt A."/>
            <person name="Larsen D."/>
            <person name="Krusor M."/>
            <person name="Yao A.I."/>
            <person name="Wu D."/>
            <person name="Madern D."/>
            <person name="Eisen J.A."/>
            <person name="Darling A.E."/>
            <person name="Facciotti M.T."/>
        </authorList>
    </citation>
    <scope>NUCLEOTIDE SEQUENCE [LARGE SCALE GENOMIC DNA]</scope>
    <source>
        <strain evidence="2 3">JCM 14624</strain>
    </source>
</reference>
<comment type="caution">
    <text evidence="2">The sequence shown here is derived from an EMBL/GenBank/DDBJ whole genome shotgun (WGS) entry which is preliminary data.</text>
</comment>
<feature type="region of interest" description="Disordered" evidence="1">
    <location>
        <begin position="240"/>
        <end position="294"/>
    </location>
</feature>
<dbReference type="Proteomes" id="UP000011560">
    <property type="component" value="Unassembled WGS sequence"/>
</dbReference>
<dbReference type="AlphaFoldDB" id="M0BC84"/>
<feature type="compositionally biased region" description="Basic and acidic residues" evidence="1">
    <location>
        <begin position="240"/>
        <end position="263"/>
    </location>
</feature>
<dbReference type="OrthoDB" id="385136at2157"/>
<evidence type="ECO:0000313" key="3">
    <source>
        <dbReference type="Proteomes" id="UP000011560"/>
    </source>
</evidence>
<evidence type="ECO:0000313" key="2">
    <source>
        <dbReference type="EMBL" id="ELZ08501.1"/>
    </source>
</evidence>
<accession>M0BC84</accession>
<name>M0BC84_9EURY</name>
<sequence>MIESLLGIDWRRTGPRELVREQRERIQALETWQKVALAVAIAFVGFYVQPSPPAWAWLVALSGAVGIAAAIMPAKRVIGELVSDDFELLEELKPVSGDRATRKISRDRWAELTVVDHDGKIRDKSYLTEVSRLVDVNESGQAEWQQAYEVDRYFPERNVAIASWLAGASNADLRRYRRAYRKITSELSKEADQSLEEIVDAPEARRRAASVTVNAIIQAAEGVEAPGEHSMADELEDLRQEAEESVDKLLEDRGMDDIEKALAEDIDEEADEPATPESVEISIDGTGANGGDDE</sequence>
<dbReference type="RefSeq" id="WP_007703929.1">
    <property type="nucleotide sequence ID" value="NZ_AOIQ01000021.1"/>
</dbReference>